<dbReference type="PANTHER" id="PTHR31252:SF11">
    <property type="entry name" value="DUF4419 DOMAIN-CONTAINING PROTEIN"/>
    <property type="match status" value="1"/>
</dbReference>
<evidence type="ECO:0008006" key="4">
    <source>
        <dbReference type="Google" id="ProtNLM"/>
    </source>
</evidence>
<sequence length="479" mass="55177">MRKLLICILIFYSIASTYAQNGVTFNVEKLSKPERLLPTESDEILYRKMILSEAGLEPRSATINNKYPYNIIAKNEAPDNLVNAGNSAFFKGMHLAYAEHRPFILSPDMIWLLISQGFAQHINANKEEMRSYFVDYSGKLSLTAQSEKALNDPDLVWEEIFPQFTEQIKKNVGDNLVELLTCNFSTTTLLEKTASEITIMETMKPYFEFIVVYIICGIPEITLEGTPEDWEKVLAKARELKEYKLEWWISELEPVLEEFVKASKGKVNKEFWRNMFKSHSKGCGDPEIIDGWIVKFFPYNKYGIKNDLKQIKGGDSLPNEFVKVDVKFLEVYDNLTEETELEVWSGFIGLKQNKDNFALRPQMGWMVRKKENQNTELARKLNINAQDTSFTPGSGICLRVKEFPPVVLSELLRISENRIEKFTVNRLELQFVDDINIPDELSKVDIKELVLSGKISIAGKMRIKKLFPNTKLTINGDRW</sequence>
<comment type="caution">
    <text evidence="2">The sequence shown here is derived from an EMBL/GenBank/DDBJ whole genome shotgun (WGS) entry which is preliminary data.</text>
</comment>
<dbReference type="Proteomes" id="UP000288079">
    <property type="component" value="Unassembled WGS sequence"/>
</dbReference>
<dbReference type="RefSeq" id="WP_125041244.1">
    <property type="nucleotide sequence ID" value="NZ_BHWB01000005.1"/>
</dbReference>
<dbReference type="OrthoDB" id="9806766at2"/>
<dbReference type="PANTHER" id="PTHR31252">
    <property type="entry name" value="DUF4419 DOMAIN-CONTAINING PROTEIN"/>
    <property type="match status" value="1"/>
</dbReference>
<dbReference type="Pfam" id="PF14388">
    <property type="entry name" value="DUF4419"/>
    <property type="match status" value="1"/>
</dbReference>
<proteinExistence type="predicted"/>
<dbReference type="EMBL" id="BHWB01000005">
    <property type="protein sequence ID" value="GCB35297.1"/>
    <property type="molecule type" value="Genomic_DNA"/>
</dbReference>
<evidence type="ECO:0000256" key="1">
    <source>
        <dbReference type="SAM" id="SignalP"/>
    </source>
</evidence>
<accession>A0A401LUZ1</accession>
<gene>
    <name evidence="2" type="ORF">KGMB02408_22420</name>
</gene>
<keyword evidence="3" id="KW-1185">Reference proteome</keyword>
<reference evidence="2 3" key="1">
    <citation type="submission" date="2018-10" db="EMBL/GenBank/DDBJ databases">
        <title>Draft Genome Sequence of Bacteroides sp. KCTC 15687.</title>
        <authorList>
            <person name="Yu S.Y."/>
            <person name="Kim J.S."/>
            <person name="Oh B.S."/>
            <person name="Park S.H."/>
            <person name="Kang S.W."/>
            <person name="Park J.E."/>
            <person name="Choi S.H."/>
            <person name="Han K.I."/>
            <person name="Lee K.C."/>
            <person name="Eom M.K."/>
            <person name="Suh M.K."/>
            <person name="Lee D.H."/>
            <person name="Yoon H."/>
            <person name="Kim B."/>
            <person name="Yang S.J."/>
            <person name="Lee J.S."/>
            <person name="Lee J.H."/>
        </authorList>
    </citation>
    <scope>NUCLEOTIDE SEQUENCE [LARGE SCALE GENOMIC DNA]</scope>
    <source>
        <strain evidence="2 3">KCTC 15687</strain>
    </source>
</reference>
<name>A0A401LUZ1_9BACE</name>
<dbReference type="InterPro" id="IPR025533">
    <property type="entry name" value="DUF4419"/>
</dbReference>
<keyword evidence="1" id="KW-0732">Signal</keyword>
<dbReference type="AlphaFoldDB" id="A0A401LUZ1"/>
<protein>
    <recommendedName>
        <fullName evidence="4">DUF4419 domain-containing protein</fullName>
    </recommendedName>
</protein>
<feature type="chain" id="PRO_5019511806" description="DUF4419 domain-containing protein" evidence="1">
    <location>
        <begin position="20"/>
        <end position="479"/>
    </location>
</feature>
<evidence type="ECO:0000313" key="2">
    <source>
        <dbReference type="EMBL" id="GCB35297.1"/>
    </source>
</evidence>
<feature type="signal peptide" evidence="1">
    <location>
        <begin position="1"/>
        <end position="19"/>
    </location>
</feature>
<evidence type="ECO:0000313" key="3">
    <source>
        <dbReference type="Proteomes" id="UP000288079"/>
    </source>
</evidence>
<organism evidence="2 3">
    <name type="scientific">Bacteroides faecalis</name>
    <dbReference type="NCBI Taxonomy" id="2447885"/>
    <lineage>
        <taxon>Bacteria</taxon>
        <taxon>Pseudomonadati</taxon>
        <taxon>Bacteroidota</taxon>
        <taxon>Bacteroidia</taxon>
        <taxon>Bacteroidales</taxon>
        <taxon>Bacteroidaceae</taxon>
        <taxon>Bacteroides</taxon>
    </lineage>
</organism>